<evidence type="ECO:0000256" key="5">
    <source>
        <dbReference type="ARBA" id="ARBA00022723"/>
    </source>
</evidence>
<dbReference type="GO" id="GO:0008270">
    <property type="term" value="F:zinc ion binding"/>
    <property type="evidence" value="ECO:0007669"/>
    <property type="project" value="UniProtKB-KW"/>
</dbReference>
<dbReference type="InterPro" id="IPR028889">
    <property type="entry name" value="USP"/>
</dbReference>
<evidence type="ECO:0000313" key="15">
    <source>
        <dbReference type="EMBL" id="RVW65547.1"/>
    </source>
</evidence>
<organism evidence="15 16">
    <name type="scientific">Vitis vinifera</name>
    <name type="common">Grape</name>
    <dbReference type="NCBI Taxonomy" id="29760"/>
    <lineage>
        <taxon>Eukaryota</taxon>
        <taxon>Viridiplantae</taxon>
        <taxon>Streptophyta</taxon>
        <taxon>Embryophyta</taxon>
        <taxon>Tracheophyta</taxon>
        <taxon>Spermatophyta</taxon>
        <taxon>Magnoliopsida</taxon>
        <taxon>eudicotyledons</taxon>
        <taxon>Gunneridae</taxon>
        <taxon>Pentapetalae</taxon>
        <taxon>rosids</taxon>
        <taxon>Vitales</taxon>
        <taxon>Vitaceae</taxon>
        <taxon>Viteae</taxon>
        <taxon>Vitis</taxon>
    </lineage>
</organism>
<feature type="compositionally biased region" description="Polar residues" evidence="12">
    <location>
        <begin position="528"/>
        <end position="544"/>
    </location>
</feature>
<dbReference type="PANTHER" id="PTHR24006">
    <property type="entry name" value="UBIQUITIN CARBOXYL-TERMINAL HYDROLASE"/>
    <property type="match status" value="1"/>
</dbReference>
<dbReference type="SUPFAM" id="SSF54001">
    <property type="entry name" value="Cysteine proteinases"/>
    <property type="match status" value="1"/>
</dbReference>
<feature type="compositionally biased region" description="Polar residues" evidence="12">
    <location>
        <begin position="471"/>
        <end position="487"/>
    </location>
</feature>
<evidence type="ECO:0000256" key="10">
    <source>
        <dbReference type="ARBA" id="ARBA00022833"/>
    </source>
</evidence>
<feature type="compositionally biased region" description="Polar residues" evidence="12">
    <location>
        <begin position="552"/>
        <end position="568"/>
    </location>
</feature>
<evidence type="ECO:0000259" key="14">
    <source>
        <dbReference type="PROSITE" id="PS50865"/>
    </source>
</evidence>
<evidence type="ECO:0000256" key="7">
    <source>
        <dbReference type="ARBA" id="ARBA00022786"/>
    </source>
</evidence>
<evidence type="ECO:0000256" key="12">
    <source>
        <dbReference type="SAM" id="MobiDB-lite"/>
    </source>
</evidence>
<dbReference type="PROSITE" id="PS50865">
    <property type="entry name" value="ZF_MYND_2"/>
    <property type="match status" value="1"/>
</dbReference>
<dbReference type="PROSITE" id="PS01360">
    <property type="entry name" value="ZF_MYND_1"/>
    <property type="match status" value="1"/>
</dbReference>
<dbReference type="GO" id="GO:0016579">
    <property type="term" value="P:protein deubiquitination"/>
    <property type="evidence" value="ECO:0007669"/>
    <property type="project" value="InterPro"/>
</dbReference>
<dbReference type="EMBL" id="QGNW01000687">
    <property type="protein sequence ID" value="RVW65547.1"/>
    <property type="molecule type" value="Genomic_DNA"/>
</dbReference>
<dbReference type="EC" id="3.4.19.12" evidence="3"/>
<dbReference type="Pfam" id="PF01753">
    <property type="entry name" value="zf-MYND"/>
    <property type="match status" value="1"/>
</dbReference>
<feature type="compositionally biased region" description="Basic and acidic residues" evidence="12">
    <location>
        <begin position="459"/>
        <end position="469"/>
    </location>
</feature>
<dbReference type="InterPro" id="IPR050164">
    <property type="entry name" value="Peptidase_C19"/>
</dbReference>
<evidence type="ECO:0000256" key="9">
    <source>
        <dbReference type="ARBA" id="ARBA00022807"/>
    </source>
</evidence>
<evidence type="ECO:0000256" key="3">
    <source>
        <dbReference type="ARBA" id="ARBA00012759"/>
    </source>
</evidence>
<feature type="compositionally biased region" description="Basic and acidic residues" evidence="12">
    <location>
        <begin position="1193"/>
        <end position="1203"/>
    </location>
</feature>
<feature type="compositionally biased region" description="Basic and acidic residues" evidence="12">
    <location>
        <begin position="237"/>
        <end position="248"/>
    </location>
</feature>
<evidence type="ECO:0000313" key="16">
    <source>
        <dbReference type="Proteomes" id="UP000288805"/>
    </source>
</evidence>
<dbReference type="Proteomes" id="UP000288805">
    <property type="component" value="Unassembled WGS sequence"/>
</dbReference>
<dbReference type="AlphaFoldDB" id="A0A438G003"/>
<sequence length="1226" mass="133454">MLVPGDLGFSCLALLSLFFPVIGLVIRHKWRVAVARKEEIKRLLILASEEAARAELETAAVSVSPQFQCAVCYCPTTTRCARCKAVRYCSGKCQIIHWRQGHKEECNPPSITHQIIDESISSSQKAVKQEKHAIYDNRLETEGQQCVKPIETFLSEPAFSKPNCSPEVSCEEDDHIKVEFLADGNVSDSTSKSSSTSFSGFSTSTDRAEPSDNVSVSTTSSELSDDVSVSESINSYDPEKSDGHKSDDSAMPETISSINTHQNEPFSPEFTGLVDSVNSFTGSSKLNQIKSSCSDVETQCRSSSSGLSIKSCNERSVAQPSTASSGFWEGTLDLNRTRNHAQDDSAQSYASGADSNISDSESVLRFSFNLSGSTIPPLHAEVSESKSTVLDDAHPSTLGIKKPIEGVASSEKISTLGIKKPIEGVASSEKISTKALKFRNSPSLAFESSNLVDSGPSNDSHKLKSREVKPFSSSVSNAHPSCSTGGDSISIDAPKARSSSSLSSERSNHVVNGKSGASHQLKSREVESLSSGASDPHLSSSTEGHSVASMRSGKSTVDSDLHLSSSTRGHPVPNVKSGKVDGVHTVAASSSQIANHSPIVSNGLKTSVRKVVDQFRPSKLSKSLPLGVGSEIAGRCSDKGLFSYEVFVKLYIWNKVELRPCGLMNCGNSCYANAVLQCLAFTPPLTSYFLQGLHSKSCMFLIMVSLMIYFVLKFSAAKEGNSPLSPLGILSQIRNIGSHLGNGKEEDAHEFLRYAIDAMQSVCLKEAGVNASGSLEEETSLIGLTFGGYLRSKIKCMKCHGKSERHERMMDLTVEIEGDIGTLEEALHKFTSTEILDGENKYQCSRCKSYEKAKKKLTVSEAPNILTIALKRFQSGKFGKLNKSIRFPEILDLAPFMSGTSDKSPIYRLYAVVVHLDIMNAAFSGHYVCYVKNIQNKWFKIDDSTVKPVELERVLTKGAYMLLYARCSPRAPRLIRNAVIPRNRKLEAASSRNIVKNTTFKLRHDSIDSTAGQSMIHSKPTAYHSRSPVDCPASFESFYSEETRFPWKQRIVEADSSSDNSSLFTEEGSCSTESNRDSTSTEDLSDYIFGYSGRGWSSPWTNSSDSDTSSSSSSLRSSPLAELNRYSSCSTETSHSQTDKAKLVMEGDGFWARPPNGSSKLVDMEGKGDIPFLLSDIAKPCRKLVSNSSSDSYCKETDKEKVGRVNPLDSMKLGVPSRRSTRERTD</sequence>
<feature type="region of interest" description="Disordered" evidence="12">
    <location>
        <begin position="1185"/>
        <end position="1226"/>
    </location>
</feature>
<dbReference type="Gene3D" id="3.90.70.10">
    <property type="entry name" value="Cysteine proteinases"/>
    <property type="match status" value="1"/>
</dbReference>
<keyword evidence="4" id="KW-0645">Protease</keyword>
<proteinExistence type="inferred from homology"/>
<dbReference type="PROSITE" id="PS50235">
    <property type="entry name" value="USP_3"/>
    <property type="match status" value="1"/>
</dbReference>
<dbReference type="PANTHER" id="PTHR24006:SF874">
    <property type="entry name" value="UBIQUITIN CARBOXYL-TERMINAL HYDROLASE 16"/>
    <property type="match status" value="1"/>
</dbReference>
<feature type="compositionally biased region" description="Low complexity" evidence="12">
    <location>
        <begin position="187"/>
        <end position="205"/>
    </location>
</feature>
<feature type="region of interest" description="Disordered" evidence="12">
    <location>
        <begin position="1058"/>
        <end position="1081"/>
    </location>
</feature>
<evidence type="ECO:0000256" key="8">
    <source>
        <dbReference type="ARBA" id="ARBA00022801"/>
    </source>
</evidence>
<comment type="catalytic activity">
    <reaction evidence="1">
        <text>Thiol-dependent hydrolysis of ester, thioester, amide, peptide and isopeptide bonds formed by the C-terminal Gly of ubiquitin (a 76-residue protein attached to proteins as an intracellular targeting signal).</text>
        <dbReference type="EC" id="3.4.19.12"/>
    </reaction>
</comment>
<evidence type="ECO:0000256" key="4">
    <source>
        <dbReference type="ARBA" id="ARBA00022670"/>
    </source>
</evidence>
<evidence type="ECO:0000256" key="1">
    <source>
        <dbReference type="ARBA" id="ARBA00000707"/>
    </source>
</evidence>
<dbReference type="InterPro" id="IPR038765">
    <property type="entry name" value="Papain-like_cys_pep_sf"/>
</dbReference>
<evidence type="ECO:0000256" key="11">
    <source>
        <dbReference type="PROSITE-ProRule" id="PRU00134"/>
    </source>
</evidence>
<comment type="similarity">
    <text evidence="2">Belongs to the peptidase C19 family.</text>
</comment>
<protein>
    <recommendedName>
        <fullName evidence="3">ubiquitinyl hydrolase 1</fullName>
        <ecNumber evidence="3">3.4.19.12</ecNumber>
    </recommendedName>
</protein>
<dbReference type="PROSITE" id="PS00972">
    <property type="entry name" value="USP_1"/>
    <property type="match status" value="1"/>
</dbReference>
<dbReference type="Gene3D" id="6.10.140.2220">
    <property type="match status" value="1"/>
</dbReference>
<dbReference type="InterPro" id="IPR001394">
    <property type="entry name" value="Peptidase_C19_UCH"/>
</dbReference>
<feature type="region of interest" description="Disordered" evidence="12">
    <location>
        <begin position="447"/>
        <end position="579"/>
    </location>
</feature>
<dbReference type="GO" id="GO:0006508">
    <property type="term" value="P:proteolysis"/>
    <property type="evidence" value="ECO:0007669"/>
    <property type="project" value="UniProtKB-KW"/>
</dbReference>
<feature type="domain" description="MYND-type" evidence="14">
    <location>
        <begin position="69"/>
        <end position="106"/>
    </location>
</feature>
<dbReference type="InterPro" id="IPR018200">
    <property type="entry name" value="USP_CS"/>
</dbReference>
<evidence type="ECO:0000256" key="6">
    <source>
        <dbReference type="ARBA" id="ARBA00022771"/>
    </source>
</evidence>
<keyword evidence="6 11" id="KW-0863">Zinc-finger</keyword>
<comment type="caution">
    <text evidence="15">The sequence shown here is derived from an EMBL/GenBank/DDBJ whole genome shotgun (WGS) entry which is preliminary data.</text>
</comment>
<feature type="region of interest" description="Disordered" evidence="12">
    <location>
        <begin position="185"/>
        <end position="253"/>
    </location>
</feature>
<keyword evidence="10" id="KW-0862">Zinc</keyword>
<feature type="compositionally biased region" description="Polar residues" evidence="12">
    <location>
        <begin position="447"/>
        <end position="458"/>
    </location>
</feature>
<dbReference type="FunFam" id="6.10.140.2220:FF:000006">
    <property type="entry name" value="Ubiquitin carboxyl-terminal hydrolase 15"/>
    <property type="match status" value="1"/>
</dbReference>
<name>A0A438G003_VITVI</name>
<dbReference type="FunFam" id="3.90.70.10:FF:000026">
    <property type="entry name" value="Ubiquitin carboxyl-terminal hydrolase 15"/>
    <property type="match status" value="1"/>
</dbReference>
<dbReference type="SUPFAM" id="SSF144232">
    <property type="entry name" value="HIT/MYND zinc finger-like"/>
    <property type="match status" value="1"/>
</dbReference>
<feature type="compositionally biased region" description="Low complexity" evidence="12">
    <location>
        <begin position="214"/>
        <end position="232"/>
    </location>
</feature>
<reference evidence="15 16" key="1">
    <citation type="journal article" date="2018" name="PLoS Genet.">
        <title>Population sequencing reveals clonal diversity and ancestral inbreeding in the grapevine cultivar Chardonnay.</title>
        <authorList>
            <person name="Roach M.J."/>
            <person name="Johnson D.L."/>
            <person name="Bohlmann J."/>
            <person name="van Vuuren H.J."/>
            <person name="Jones S.J."/>
            <person name="Pretorius I.S."/>
            <person name="Schmidt S.A."/>
            <person name="Borneman A.R."/>
        </authorList>
    </citation>
    <scope>NUCLEOTIDE SEQUENCE [LARGE SCALE GENOMIC DNA]</scope>
    <source>
        <strain evidence="16">cv. Chardonnay</strain>
        <tissue evidence="15">Leaf</tissue>
    </source>
</reference>
<feature type="domain" description="USP" evidence="13">
    <location>
        <begin position="661"/>
        <end position="967"/>
    </location>
</feature>
<keyword evidence="8 15" id="KW-0378">Hydrolase</keyword>
<dbReference type="InterPro" id="IPR002893">
    <property type="entry name" value="Znf_MYND"/>
</dbReference>
<keyword evidence="5" id="KW-0479">Metal-binding</keyword>
<evidence type="ECO:0000256" key="2">
    <source>
        <dbReference type="ARBA" id="ARBA00009085"/>
    </source>
</evidence>
<evidence type="ECO:0000259" key="13">
    <source>
        <dbReference type="PROSITE" id="PS50235"/>
    </source>
</evidence>
<keyword evidence="9" id="KW-0788">Thiol protease</keyword>
<dbReference type="GO" id="GO:0004843">
    <property type="term" value="F:cysteine-type deubiquitinase activity"/>
    <property type="evidence" value="ECO:0007669"/>
    <property type="project" value="UniProtKB-EC"/>
</dbReference>
<accession>A0A438G003</accession>
<keyword evidence="7" id="KW-0833">Ubl conjugation pathway</keyword>
<dbReference type="Pfam" id="PF00443">
    <property type="entry name" value="UCH"/>
    <property type="match status" value="1"/>
</dbReference>
<gene>
    <name evidence="15" type="primary">UBP16_0</name>
    <name evidence="15" type="ORF">CK203_033122</name>
</gene>